<dbReference type="Gramene" id="OB12G23720.1">
    <property type="protein sequence ID" value="OB12G23720.1"/>
    <property type="gene ID" value="OB12G23720"/>
</dbReference>
<feature type="region of interest" description="Disordered" evidence="1">
    <location>
        <begin position="217"/>
        <end position="310"/>
    </location>
</feature>
<dbReference type="PANTHER" id="PTHR33349">
    <property type="entry name" value="EMB|CAB62594.1"/>
    <property type="match status" value="1"/>
</dbReference>
<feature type="compositionally biased region" description="Polar residues" evidence="1">
    <location>
        <begin position="277"/>
        <end position="291"/>
    </location>
</feature>
<dbReference type="OrthoDB" id="766386at2759"/>
<dbReference type="Pfam" id="PF07839">
    <property type="entry name" value="CaM_binding"/>
    <property type="match status" value="1"/>
</dbReference>
<dbReference type="GeneID" id="102716924"/>
<feature type="compositionally biased region" description="Basic and acidic residues" evidence="1">
    <location>
        <begin position="1"/>
        <end position="10"/>
    </location>
</feature>
<organism evidence="3">
    <name type="scientific">Oryza brachyantha</name>
    <name type="common">malo sina</name>
    <dbReference type="NCBI Taxonomy" id="4533"/>
    <lineage>
        <taxon>Eukaryota</taxon>
        <taxon>Viridiplantae</taxon>
        <taxon>Streptophyta</taxon>
        <taxon>Embryophyta</taxon>
        <taxon>Tracheophyta</taxon>
        <taxon>Spermatophyta</taxon>
        <taxon>Magnoliopsida</taxon>
        <taxon>Liliopsida</taxon>
        <taxon>Poales</taxon>
        <taxon>Poaceae</taxon>
        <taxon>BOP clade</taxon>
        <taxon>Oryzoideae</taxon>
        <taxon>Oryzeae</taxon>
        <taxon>Oryzinae</taxon>
        <taxon>Oryza</taxon>
    </lineage>
</organism>
<feature type="compositionally biased region" description="Polar residues" evidence="1">
    <location>
        <begin position="496"/>
        <end position="507"/>
    </location>
</feature>
<dbReference type="PANTHER" id="PTHR33349:SF37">
    <property type="entry name" value="CALMODULIN-BINDING DOMAIN-CONTAINING PROTEIN"/>
    <property type="match status" value="1"/>
</dbReference>
<dbReference type="SMART" id="SM01054">
    <property type="entry name" value="CaM_binding"/>
    <property type="match status" value="1"/>
</dbReference>
<evidence type="ECO:0000259" key="2">
    <source>
        <dbReference type="SMART" id="SM01054"/>
    </source>
</evidence>
<dbReference type="GO" id="GO:0005516">
    <property type="term" value="F:calmodulin binding"/>
    <property type="evidence" value="ECO:0007669"/>
    <property type="project" value="InterPro"/>
</dbReference>
<feature type="region of interest" description="Disordered" evidence="1">
    <location>
        <begin position="1"/>
        <end position="96"/>
    </location>
</feature>
<dbReference type="Proteomes" id="UP000006038">
    <property type="component" value="Chromosome 12"/>
</dbReference>
<evidence type="ECO:0000256" key="1">
    <source>
        <dbReference type="SAM" id="MobiDB-lite"/>
    </source>
</evidence>
<accession>J3NEG4</accession>
<feature type="compositionally biased region" description="Basic and acidic residues" evidence="1">
    <location>
        <begin position="70"/>
        <end position="80"/>
    </location>
</feature>
<gene>
    <name evidence="3" type="primary">LOC102716924</name>
</gene>
<dbReference type="KEGG" id="obr:102716924"/>
<name>J3NEG4_ORYBR</name>
<evidence type="ECO:0000313" key="3">
    <source>
        <dbReference type="EnsemblPlants" id="OB12G23720.1"/>
    </source>
</evidence>
<feature type="compositionally biased region" description="Basic and acidic residues" evidence="1">
    <location>
        <begin position="221"/>
        <end position="241"/>
    </location>
</feature>
<feature type="compositionally biased region" description="Basic and acidic residues" evidence="1">
    <location>
        <begin position="474"/>
        <end position="492"/>
    </location>
</feature>
<dbReference type="InterPro" id="IPR012417">
    <property type="entry name" value="CaM-bd_dom_pln"/>
</dbReference>
<dbReference type="AlphaFoldDB" id="J3NEG4"/>
<reference evidence="3" key="1">
    <citation type="journal article" date="2013" name="Nat. Commun.">
        <title>Whole-genome sequencing of Oryza brachyantha reveals mechanisms underlying Oryza genome evolution.</title>
        <authorList>
            <person name="Chen J."/>
            <person name="Huang Q."/>
            <person name="Gao D."/>
            <person name="Wang J."/>
            <person name="Lang Y."/>
            <person name="Liu T."/>
            <person name="Li B."/>
            <person name="Bai Z."/>
            <person name="Luis Goicoechea J."/>
            <person name="Liang C."/>
            <person name="Chen C."/>
            <person name="Zhang W."/>
            <person name="Sun S."/>
            <person name="Liao Y."/>
            <person name="Zhang X."/>
            <person name="Yang L."/>
            <person name="Song C."/>
            <person name="Wang M."/>
            <person name="Shi J."/>
            <person name="Liu G."/>
            <person name="Liu J."/>
            <person name="Zhou H."/>
            <person name="Zhou W."/>
            <person name="Yu Q."/>
            <person name="An N."/>
            <person name="Chen Y."/>
            <person name="Cai Q."/>
            <person name="Wang B."/>
            <person name="Liu B."/>
            <person name="Min J."/>
            <person name="Huang Y."/>
            <person name="Wu H."/>
            <person name="Li Z."/>
            <person name="Zhang Y."/>
            <person name="Yin Y."/>
            <person name="Song W."/>
            <person name="Jiang J."/>
            <person name="Jackson S.A."/>
            <person name="Wing R.A."/>
            <person name="Wang J."/>
            <person name="Chen M."/>
        </authorList>
    </citation>
    <scope>NUCLEOTIDE SEQUENCE [LARGE SCALE GENOMIC DNA]</scope>
    <source>
        <strain evidence="3">cv. IRGC 101232</strain>
    </source>
</reference>
<reference evidence="3" key="2">
    <citation type="submission" date="2013-04" db="UniProtKB">
        <authorList>
            <consortium name="EnsemblPlants"/>
        </authorList>
    </citation>
    <scope>IDENTIFICATION</scope>
</reference>
<evidence type="ECO:0000313" key="4">
    <source>
        <dbReference type="Proteomes" id="UP000006038"/>
    </source>
</evidence>
<dbReference type="RefSeq" id="XP_006664672.1">
    <property type="nucleotide sequence ID" value="XM_006664609.2"/>
</dbReference>
<feature type="compositionally biased region" description="Basic and acidic residues" evidence="1">
    <location>
        <begin position="248"/>
        <end position="276"/>
    </location>
</feature>
<protein>
    <recommendedName>
        <fullName evidence="2">Calmodulin-binding domain-containing protein</fullName>
    </recommendedName>
</protein>
<sequence>MTEEVIKEVIRVSTPESVRPKSSGCPVNSPENVDGSSVTPDLKRKEKPVPHYQRASTGSCHDNCKSGLHHSLESKKYWPDHRRRQGSANIGCRKQDQDEILQRKGRQRNKNLSLKISLVSDGNASAKPELIKVKLPMEMAFDNSESSPCVQELSAEASERVEAGTLPCDDGKWLIPDDNVPCCVDGESSEGAVSIELEMLLAIQDSDTSEDHIADVILPSERVDNMPDRPENKCAGSEKRNTQVVMTSEKHGNSGHGTETESKSLHKESVKPKAKETLTTSRSNASNQKSGRTSHRKSSGTDVENPNGSKLVRTIKFNRDKKCSSTVASDVPKAKEVKVPSPANVMDQSSKPARQSKLKVLMAKDDQSPSVNSVKQTGRKMIVTNVKSAHVWQKKVEEKVILSPLKLSRSINMSAKSLLSIKMRAAKKEKTAKSAPPGKSNSKVYGAENAVADTKEKNLKTASPKVTKVAVNNKEGHPLKEKSAAPRTENTRRPKSATTVSSSSIMLQSPRKLTLRRGKVLNLQSNSEPNTTARRLQLRPAKTAEDSNSNRSKESTTKNEKNKGSAAPSGSKDSGSPRAETVVLRQHRDARDHRKKKKEQGWLLNDVIEEAASRLSGTRKSKVKALVGAFETVISLQERKAALT</sequence>
<dbReference type="eggNOG" id="ENOG502QVZ6">
    <property type="taxonomic scope" value="Eukaryota"/>
</dbReference>
<feature type="compositionally biased region" description="Polar residues" evidence="1">
    <location>
        <begin position="25"/>
        <end position="39"/>
    </location>
</feature>
<feature type="domain" description="Calmodulin-binding" evidence="2">
    <location>
        <begin position="509"/>
        <end position="635"/>
    </location>
</feature>
<feature type="compositionally biased region" description="Polar residues" evidence="1">
    <location>
        <begin position="522"/>
        <end position="534"/>
    </location>
</feature>
<feature type="region of interest" description="Disordered" evidence="1">
    <location>
        <begin position="428"/>
        <end position="599"/>
    </location>
</feature>
<dbReference type="EnsemblPlants" id="OB12G23720.1">
    <property type="protein sequence ID" value="OB12G23720.1"/>
    <property type="gene ID" value="OB12G23720"/>
</dbReference>
<proteinExistence type="predicted"/>
<dbReference type="OMA" id="MESCAKP"/>
<keyword evidence="4" id="KW-1185">Reference proteome</keyword>
<dbReference type="HOGENOM" id="CLU_026540_0_0_1"/>
<feature type="compositionally biased region" description="Basic and acidic residues" evidence="1">
    <location>
        <begin position="551"/>
        <end position="563"/>
    </location>
</feature>